<dbReference type="InterPro" id="IPR011990">
    <property type="entry name" value="TPR-like_helical_dom_sf"/>
</dbReference>
<dbReference type="PROSITE" id="PS51375">
    <property type="entry name" value="PPR"/>
    <property type="match status" value="4"/>
</dbReference>
<dbReference type="Proteomes" id="UP001370490">
    <property type="component" value="Unassembled WGS sequence"/>
</dbReference>
<gene>
    <name evidence="4" type="ORF">RJ641_015499</name>
</gene>
<proteinExistence type="inferred from homology"/>
<feature type="repeat" description="PPR" evidence="3">
    <location>
        <begin position="150"/>
        <end position="184"/>
    </location>
</feature>
<dbReference type="Pfam" id="PF01535">
    <property type="entry name" value="PPR"/>
    <property type="match status" value="1"/>
</dbReference>
<evidence type="ECO:0000313" key="4">
    <source>
        <dbReference type="EMBL" id="KAK6919595.1"/>
    </source>
</evidence>
<comment type="caution">
    <text evidence="4">The sequence shown here is derived from an EMBL/GenBank/DDBJ whole genome shotgun (WGS) entry which is preliminary data.</text>
</comment>
<feature type="repeat" description="PPR" evidence="3">
    <location>
        <begin position="185"/>
        <end position="219"/>
    </location>
</feature>
<evidence type="ECO:0000256" key="2">
    <source>
        <dbReference type="ARBA" id="ARBA00022737"/>
    </source>
</evidence>
<evidence type="ECO:0000256" key="1">
    <source>
        <dbReference type="ARBA" id="ARBA00007626"/>
    </source>
</evidence>
<dbReference type="NCBIfam" id="TIGR00756">
    <property type="entry name" value="PPR"/>
    <property type="match status" value="4"/>
</dbReference>
<dbReference type="InterPro" id="IPR002885">
    <property type="entry name" value="PPR_rpt"/>
</dbReference>
<dbReference type="Pfam" id="PF13812">
    <property type="entry name" value="PPR_3"/>
    <property type="match status" value="1"/>
</dbReference>
<reference evidence="4 5" key="1">
    <citation type="submission" date="2023-12" db="EMBL/GenBank/DDBJ databases">
        <title>A high-quality genome assembly for Dillenia turbinata (Dilleniales).</title>
        <authorList>
            <person name="Chanderbali A."/>
        </authorList>
    </citation>
    <scope>NUCLEOTIDE SEQUENCE [LARGE SCALE GENOMIC DNA]</scope>
    <source>
        <strain evidence="4">LSX21</strain>
        <tissue evidence="4">Leaf</tissue>
    </source>
</reference>
<dbReference type="Pfam" id="PF13041">
    <property type="entry name" value="PPR_2"/>
    <property type="match status" value="1"/>
</dbReference>
<feature type="repeat" description="PPR" evidence="3">
    <location>
        <begin position="45"/>
        <end position="79"/>
    </location>
</feature>
<dbReference type="PANTHER" id="PTHR47447">
    <property type="entry name" value="OS03G0856100 PROTEIN"/>
    <property type="match status" value="1"/>
</dbReference>
<evidence type="ECO:0000313" key="5">
    <source>
        <dbReference type="Proteomes" id="UP001370490"/>
    </source>
</evidence>
<dbReference type="AlphaFoldDB" id="A0AAN8UQ39"/>
<dbReference type="EMBL" id="JBAMMX010000021">
    <property type="protein sequence ID" value="KAK6919595.1"/>
    <property type="molecule type" value="Genomic_DNA"/>
</dbReference>
<keyword evidence="5" id="KW-1185">Reference proteome</keyword>
<organism evidence="4 5">
    <name type="scientific">Dillenia turbinata</name>
    <dbReference type="NCBI Taxonomy" id="194707"/>
    <lineage>
        <taxon>Eukaryota</taxon>
        <taxon>Viridiplantae</taxon>
        <taxon>Streptophyta</taxon>
        <taxon>Embryophyta</taxon>
        <taxon>Tracheophyta</taxon>
        <taxon>Spermatophyta</taxon>
        <taxon>Magnoliopsida</taxon>
        <taxon>eudicotyledons</taxon>
        <taxon>Gunneridae</taxon>
        <taxon>Pentapetalae</taxon>
        <taxon>Dilleniales</taxon>
        <taxon>Dilleniaceae</taxon>
        <taxon>Dillenia</taxon>
    </lineage>
</organism>
<dbReference type="PANTHER" id="PTHR47447:SF17">
    <property type="entry name" value="OS12G0638900 PROTEIN"/>
    <property type="match status" value="1"/>
</dbReference>
<feature type="repeat" description="PPR" evidence="3">
    <location>
        <begin position="220"/>
        <end position="254"/>
    </location>
</feature>
<comment type="similarity">
    <text evidence="1">Belongs to the PPR family. P subfamily.</text>
</comment>
<sequence length="322" mass="36165">MKSQKEYVPNVIHDNVVLRALGGAQKWDELRLCWIEMAKDAVLPTNNTYSMLVDVYGKAGLVKEAVLWIKHIRARGMYPDEVTMSTVLKVLMENLIEQISFSMESIEVGSVCFAVSFKHFLSTELFKTGGRIHRSKVREADLSGERKPRLTATFNTLIDLYRKAGRLKDAADVFAEMLKSGVAVDTITFNTMIYTCGLHGHLAEAEALLGKMEERGISPDTKTYNILLSLYADVGDIDAALNYYRKIREVDLFPDIVTFRAVLHILCERIMVQDVEAVIEDIEKSGACMDEHSVPAIVKMYVDEGLVELAKILYGKCQLDGD</sequence>
<accession>A0AAN8UQ39</accession>
<keyword evidence="2" id="KW-0677">Repeat</keyword>
<name>A0AAN8UQ39_9MAGN</name>
<dbReference type="Gene3D" id="1.25.40.10">
    <property type="entry name" value="Tetratricopeptide repeat domain"/>
    <property type="match status" value="3"/>
</dbReference>
<evidence type="ECO:0000256" key="3">
    <source>
        <dbReference type="PROSITE-ProRule" id="PRU00708"/>
    </source>
</evidence>
<protein>
    <submittedName>
        <fullName evidence="4">Pentatricopeptide repeat</fullName>
    </submittedName>
</protein>